<dbReference type="AlphaFoldDB" id="A0A5A7NB41"/>
<gene>
    <name evidence="1" type="ORF">JCM17846_28190</name>
</gene>
<protein>
    <submittedName>
        <fullName evidence="1">Uncharacterized protein</fullName>
    </submittedName>
</protein>
<proteinExistence type="predicted"/>
<organism evidence="1 2">
    <name type="scientific">Iodidimonas nitroreducens</name>
    <dbReference type="NCBI Taxonomy" id="1236968"/>
    <lineage>
        <taxon>Bacteria</taxon>
        <taxon>Pseudomonadati</taxon>
        <taxon>Pseudomonadota</taxon>
        <taxon>Alphaproteobacteria</taxon>
        <taxon>Iodidimonadales</taxon>
        <taxon>Iodidimonadaceae</taxon>
        <taxon>Iodidimonas</taxon>
    </lineage>
</organism>
<evidence type="ECO:0000313" key="1">
    <source>
        <dbReference type="EMBL" id="GER05137.1"/>
    </source>
</evidence>
<name>A0A5A7NB41_9PROT</name>
<dbReference type="Proteomes" id="UP000324996">
    <property type="component" value="Unassembled WGS sequence"/>
</dbReference>
<dbReference type="EMBL" id="BKCN01000018">
    <property type="protein sequence ID" value="GER05137.1"/>
    <property type="molecule type" value="Genomic_DNA"/>
</dbReference>
<accession>A0A5A7NB41</accession>
<evidence type="ECO:0000313" key="2">
    <source>
        <dbReference type="Proteomes" id="UP000324996"/>
    </source>
</evidence>
<keyword evidence="2" id="KW-1185">Reference proteome</keyword>
<reference evidence="1 2" key="1">
    <citation type="submission" date="2019-09" db="EMBL/GenBank/DDBJ databases">
        <title>NBRP : Genome information of microbial organism related human and environment.</title>
        <authorList>
            <person name="Hattori M."/>
            <person name="Oshima K."/>
            <person name="Inaba H."/>
            <person name="Suda W."/>
            <person name="Sakamoto M."/>
            <person name="Iino T."/>
            <person name="Kitahara M."/>
            <person name="Oshida Y."/>
            <person name="Iida T."/>
            <person name="Kudo T."/>
            <person name="Itoh T."/>
            <person name="Ohkuma M."/>
        </authorList>
    </citation>
    <scope>NUCLEOTIDE SEQUENCE [LARGE SCALE GENOMIC DNA]</scope>
    <source>
        <strain evidence="1 2">Q-1</strain>
    </source>
</reference>
<sequence>MFLKLSDMPRTIYLLLTCLFFFHFNGSAFSQNNVDELIGSYQTRYIFGEHEENDVLIIHYNKKDEIEVIWKNFIDNEKLYHLNPFYDLRLEGDKVFFKIKTTTTSPMHPEPKIGFIQFEGKREGDEIYGVTLYPPNSKPREAGSIYMKKISE</sequence>
<comment type="caution">
    <text evidence="1">The sequence shown here is derived from an EMBL/GenBank/DDBJ whole genome shotgun (WGS) entry which is preliminary data.</text>
</comment>